<dbReference type="Proteomes" id="UP001212499">
    <property type="component" value="Unassembled WGS sequence"/>
</dbReference>
<dbReference type="InterPro" id="IPR029063">
    <property type="entry name" value="SAM-dependent_MTases_sf"/>
</dbReference>
<evidence type="ECO:0000259" key="3">
    <source>
        <dbReference type="Pfam" id="PF12161"/>
    </source>
</evidence>
<keyword evidence="5" id="KW-1185">Reference proteome</keyword>
<dbReference type="EMBL" id="JAQMUH010000106">
    <property type="protein sequence ID" value="MDB9539933.1"/>
    <property type="molecule type" value="Genomic_DNA"/>
</dbReference>
<dbReference type="SUPFAM" id="SSF53335">
    <property type="entry name" value="S-adenosyl-L-methionine-dependent methyltransferases"/>
    <property type="match status" value="1"/>
</dbReference>
<dbReference type="PANTHER" id="PTHR42998:SF1">
    <property type="entry name" value="TYPE I RESTRICTION ENZYME HINDI METHYLASE SUBUNIT"/>
    <property type="match status" value="1"/>
</dbReference>
<accession>A0ABT5ARI7</accession>
<dbReference type="InterPro" id="IPR022749">
    <property type="entry name" value="D12N6_MeTrfase_N"/>
</dbReference>
<organism evidence="4 5">
    <name type="scientific">Anabaenopsis arnoldii</name>
    <dbReference type="NCBI Taxonomy" id="2152938"/>
    <lineage>
        <taxon>Bacteria</taxon>
        <taxon>Bacillati</taxon>
        <taxon>Cyanobacteriota</taxon>
        <taxon>Cyanophyceae</taxon>
        <taxon>Nostocales</taxon>
        <taxon>Nodulariaceae</taxon>
        <taxon>Anabaenopsis</taxon>
    </lineage>
</organism>
<feature type="domain" description="N6 adenine-specific DNA methyltransferase N-terminal" evidence="3">
    <location>
        <begin position="18"/>
        <end position="127"/>
    </location>
</feature>
<dbReference type="InterPro" id="IPR038333">
    <property type="entry name" value="T1MK-like_N_sf"/>
</dbReference>
<dbReference type="Gene3D" id="1.20.1260.30">
    <property type="match status" value="1"/>
</dbReference>
<sequence length="150" mass="17273">MAKKQTKSKAGSTNLGFEEKLWQAADKLRGHLDAAEYKHVVLGLIFLKYISDAFNELYDKLAQDEYADPEDRDEYKAENVFYVPIPARWLHFQGNAKNPRIGQLVDQGMEAIEKENPSLKGVLPIDNIVYLKGRQTRLKARQCQECDDLW</sequence>
<comment type="caution">
    <text evidence="4">The sequence shown here is derived from an EMBL/GenBank/DDBJ whole genome shotgun (WGS) entry which is preliminary data.</text>
</comment>
<evidence type="ECO:0000256" key="1">
    <source>
        <dbReference type="ARBA" id="ARBA00006594"/>
    </source>
</evidence>
<reference evidence="4 5" key="1">
    <citation type="submission" date="2023-01" db="EMBL/GenBank/DDBJ databases">
        <title>Genomes from the Australian National Cyanobacteria Reference Collection.</title>
        <authorList>
            <person name="Willis A."/>
            <person name="Lee E.M.F."/>
        </authorList>
    </citation>
    <scope>NUCLEOTIDE SEQUENCE [LARGE SCALE GENOMIC DNA]</scope>
    <source>
        <strain evidence="4 5">CS-1033</strain>
    </source>
</reference>
<evidence type="ECO:0000256" key="2">
    <source>
        <dbReference type="ARBA" id="ARBA00022747"/>
    </source>
</evidence>
<name>A0ABT5ARI7_9CYAN</name>
<dbReference type="InterPro" id="IPR052916">
    <property type="entry name" value="Type-I_RE_MTase_Subunit"/>
</dbReference>
<evidence type="ECO:0000313" key="5">
    <source>
        <dbReference type="Proteomes" id="UP001212499"/>
    </source>
</evidence>
<dbReference type="Pfam" id="PF12161">
    <property type="entry name" value="HsdM_N"/>
    <property type="match status" value="1"/>
</dbReference>
<evidence type="ECO:0000313" key="4">
    <source>
        <dbReference type="EMBL" id="MDB9539933.1"/>
    </source>
</evidence>
<comment type="similarity">
    <text evidence="1">Belongs to the N(4)/N(6)-methyltransferase family.</text>
</comment>
<gene>
    <name evidence="4" type="ORF">PN457_09705</name>
</gene>
<dbReference type="RefSeq" id="WP_271733012.1">
    <property type="nucleotide sequence ID" value="NZ_JANQDP010000108.1"/>
</dbReference>
<dbReference type="PANTHER" id="PTHR42998">
    <property type="entry name" value="TYPE I RESTRICTION ENZYME HINDVIIP M PROTEIN-RELATED"/>
    <property type="match status" value="1"/>
</dbReference>
<protein>
    <submittedName>
        <fullName evidence="4">Type I restriction-modification system subunit M N-terminal domain-containing protein</fullName>
    </submittedName>
</protein>
<proteinExistence type="inferred from homology"/>
<keyword evidence="2" id="KW-0680">Restriction system</keyword>